<name>A0A6A5UR93_9PLEO</name>
<dbReference type="PANTHER" id="PTHR24072">
    <property type="entry name" value="RHO FAMILY GTPASE"/>
    <property type="match status" value="1"/>
</dbReference>
<evidence type="ECO:0000259" key="4">
    <source>
        <dbReference type="Pfam" id="PF14479"/>
    </source>
</evidence>
<dbReference type="PROSITE" id="PS51420">
    <property type="entry name" value="RHO"/>
    <property type="match status" value="1"/>
</dbReference>
<dbReference type="InterPro" id="IPR003578">
    <property type="entry name" value="Small_GTPase_Rho"/>
</dbReference>
<dbReference type="InterPro" id="IPR038305">
    <property type="entry name" value="HeLo_sf"/>
</dbReference>
<dbReference type="EMBL" id="ML976735">
    <property type="protein sequence ID" value="KAF1967218.1"/>
    <property type="molecule type" value="Genomic_DNA"/>
</dbReference>
<evidence type="ECO:0000313" key="5">
    <source>
        <dbReference type="EMBL" id="KAF1967218.1"/>
    </source>
</evidence>
<evidence type="ECO:0000313" key="6">
    <source>
        <dbReference type="Proteomes" id="UP000800036"/>
    </source>
</evidence>
<dbReference type="SMART" id="SM00174">
    <property type="entry name" value="RHO"/>
    <property type="match status" value="1"/>
</dbReference>
<dbReference type="Pfam" id="PF14479">
    <property type="entry name" value="HeLo"/>
    <property type="match status" value="1"/>
</dbReference>
<dbReference type="GO" id="GO:0007264">
    <property type="term" value="P:small GTPase-mediated signal transduction"/>
    <property type="evidence" value="ECO:0007669"/>
    <property type="project" value="InterPro"/>
</dbReference>
<dbReference type="InterPro" id="IPR001806">
    <property type="entry name" value="Small_GTPase"/>
</dbReference>
<evidence type="ECO:0000256" key="3">
    <source>
        <dbReference type="SAM" id="MobiDB-lite"/>
    </source>
</evidence>
<evidence type="ECO:0000256" key="1">
    <source>
        <dbReference type="ARBA" id="ARBA00022741"/>
    </source>
</evidence>
<keyword evidence="1" id="KW-0547">Nucleotide-binding</keyword>
<dbReference type="GO" id="GO:0003924">
    <property type="term" value="F:GTPase activity"/>
    <property type="evidence" value="ECO:0007669"/>
    <property type="project" value="InterPro"/>
</dbReference>
<evidence type="ECO:0000256" key="2">
    <source>
        <dbReference type="ARBA" id="ARBA00023134"/>
    </source>
</evidence>
<dbReference type="OrthoDB" id="20872at2759"/>
<dbReference type="Proteomes" id="UP000800036">
    <property type="component" value="Unassembled WGS sequence"/>
</dbReference>
<dbReference type="PRINTS" id="PR00449">
    <property type="entry name" value="RASTRNSFRMNG"/>
</dbReference>
<gene>
    <name evidence="5" type="ORF">BU23DRAFT_543144</name>
</gene>
<dbReference type="AlphaFoldDB" id="A0A6A5UR93"/>
<proteinExistence type="predicted"/>
<dbReference type="Gene3D" id="3.40.50.300">
    <property type="entry name" value="P-loop containing nucleotide triphosphate hydrolases"/>
    <property type="match status" value="1"/>
</dbReference>
<keyword evidence="6" id="KW-1185">Reference proteome</keyword>
<reference evidence="5" key="1">
    <citation type="journal article" date="2020" name="Stud. Mycol.">
        <title>101 Dothideomycetes genomes: a test case for predicting lifestyles and emergence of pathogens.</title>
        <authorList>
            <person name="Haridas S."/>
            <person name="Albert R."/>
            <person name="Binder M."/>
            <person name="Bloem J."/>
            <person name="Labutti K."/>
            <person name="Salamov A."/>
            <person name="Andreopoulos B."/>
            <person name="Baker S."/>
            <person name="Barry K."/>
            <person name="Bills G."/>
            <person name="Bluhm B."/>
            <person name="Cannon C."/>
            <person name="Castanera R."/>
            <person name="Culley D."/>
            <person name="Daum C."/>
            <person name="Ezra D."/>
            <person name="Gonzalez J."/>
            <person name="Henrissat B."/>
            <person name="Kuo A."/>
            <person name="Liang C."/>
            <person name="Lipzen A."/>
            <person name="Lutzoni F."/>
            <person name="Magnuson J."/>
            <person name="Mondo S."/>
            <person name="Nolan M."/>
            <person name="Ohm R."/>
            <person name="Pangilinan J."/>
            <person name="Park H.-J."/>
            <person name="Ramirez L."/>
            <person name="Alfaro M."/>
            <person name="Sun H."/>
            <person name="Tritt A."/>
            <person name="Yoshinaga Y."/>
            <person name="Zwiers L.-H."/>
            <person name="Turgeon B."/>
            <person name="Goodwin S."/>
            <person name="Spatafora J."/>
            <person name="Crous P."/>
            <person name="Grigoriev I."/>
        </authorList>
    </citation>
    <scope>NUCLEOTIDE SEQUENCE</scope>
    <source>
        <strain evidence="5">CBS 107.79</strain>
    </source>
</reference>
<dbReference type="InterPro" id="IPR027417">
    <property type="entry name" value="P-loop_NTPase"/>
</dbReference>
<accession>A0A6A5UR93</accession>
<feature type="domain" description="Prion-inhibition and propagation HeLo" evidence="4">
    <location>
        <begin position="5"/>
        <end position="223"/>
    </location>
</feature>
<feature type="region of interest" description="Disordered" evidence="3">
    <location>
        <begin position="544"/>
        <end position="563"/>
    </location>
</feature>
<protein>
    <submittedName>
        <fullName evidence="5">P-loop containing nucleoside triphosphate hydrolase protein</fullName>
    </submittedName>
</protein>
<organism evidence="5 6">
    <name type="scientific">Bimuria novae-zelandiae CBS 107.79</name>
    <dbReference type="NCBI Taxonomy" id="1447943"/>
    <lineage>
        <taxon>Eukaryota</taxon>
        <taxon>Fungi</taxon>
        <taxon>Dikarya</taxon>
        <taxon>Ascomycota</taxon>
        <taxon>Pezizomycotina</taxon>
        <taxon>Dothideomycetes</taxon>
        <taxon>Pleosporomycetidae</taxon>
        <taxon>Pleosporales</taxon>
        <taxon>Massarineae</taxon>
        <taxon>Didymosphaeriaceae</taxon>
        <taxon>Bimuria</taxon>
    </lineage>
</organism>
<dbReference type="InterPro" id="IPR029498">
    <property type="entry name" value="HeLo_dom"/>
</dbReference>
<keyword evidence="2" id="KW-0342">GTP-binding</keyword>
<dbReference type="GO" id="GO:0005525">
    <property type="term" value="F:GTP binding"/>
    <property type="evidence" value="ECO:0007669"/>
    <property type="project" value="UniProtKB-KW"/>
</dbReference>
<sequence length="595" mass="65714">MEVAGLAVGIAGLGSLLSGCTNAFRLVQQGRSFGKDYKILETKFGNQELRLRAWGRACGLSDGTRHHPRLDDCELHQQLEATLECIKLLLGDAKHLQDTYGLKPCPKDPDQKLDATLKARPLSVGSSEAGPSRKASLTRLLSRRSLLQRDTPSPTLQNKSTPTLATVHWIIEDRAKFSELIKHLKDFIDDLEDLTMTTDIPRRQLVFVEYEVESIDDVETLEDMESAREGDDDVVSDAASARLERISEGSASVRTSMQSGRDSLPSIVTLESLESYFTARTHFSRPSSIAASEYFVPTAEFHRVTGYELYGDEARSNKLLRLQARPSGGRGLIRKGQAGKNGKAGPPLRCIAVGDISARKTDLLSCLTLGGFPTAHTPLVFKECITECSVDGHSVDLVLCDTSGLEEYEKLRTSSYSKAGVIIICLLVDPLSPNYDQVRQKWIPEVNNQFPEAGRIIVGIEPDRAYQTSRIDVARGKRLAAEVDASYYIQCNLETGAGVDDVLEAATRAAIIGRSLRNGAESSRGWRFSWRDYRQRLPAIEETGASFEQKRKAEPPSYNRPVPETLYSGDFGVDWARVPGTQGLFITNPDDEVCR</sequence>
<keyword evidence="5" id="KW-0378">Hydrolase</keyword>
<dbReference type="SUPFAM" id="SSF52540">
    <property type="entry name" value="P-loop containing nucleoside triphosphate hydrolases"/>
    <property type="match status" value="1"/>
</dbReference>
<dbReference type="Gene3D" id="1.20.120.1020">
    <property type="entry name" value="Prion-inhibition and propagation, HeLo domain"/>
    <property type="match status" value="1"/>
</dbReference>
<dbReference type="Pfam" id="PF00071">
    <property type="entry name" value="Ras"/>
    <property type="match status" value="1"/>
</dbReference>